<feature type="transmembrane region" description="Helical" evidence="15">
    <location>
        <begin position="69"/>
        <end position="89"/>
    </location>
</feature>
<organism evidence="17 18">
    <name type="scientific">Candidatus Tokpelaia hoelldobleri</name>
    <dbReference type="NCBI Taxonomy" id="1902579"/>
    <lineage>
        <taxon>Bacteria</taxon>
        <taxon>Pseudomonadati</taxon>
        <taxon>Pseudomonadota</taxon>
        <taxon>Alphaproteobacteria</taxon>
        <taxon>Hyphomicrobiales</taxon>
        <taxon>Candidatus Tokpelaia</taxon>
    </lineage>
</organism>
<feature type="transmembrane region" description="Helical" evidence="15">
    <location>
        <begin position="614"/>
        <end position="633"/>
    </location>
</feature>
<evidence type="ECO:0000256" key="8">
    <source>
        <dbReference type="ARBA" id="ARBA00022723"/>
    </source>
</evidence>
<dbReference type="Pfam" id="PF00115">
    <property type="entry name" value="COX1"/>
    <property type="match status" value="1"/>
</dbReference>
<feature type="transmembrane region" description="Helical" evidence="15">
    <location>
        <begin position="639"/>
        <end position="660"/>
    </location>
</feature>
<dbReference type="InterPro" id="IPR000883">
    <property type="entry name" value="Cyt_C_Oxase_1"/>
</dbReference>
<evidence type="ECO:0000256" key="3">
    <source>
        <dbReference type="ARBA" id="ARBA00022448"/>
    </source>
</evidence>
<evidence type="ECO:0000313" key="17">
    <source>
        <dbReference type="EMBL" id="AQS41847.1"/>
    </source>
</evidence>
<evidence type="ECO:0000256" key="1">
    <source>
        <dbReference type="ARBA" id="ARBA00004651"/>
    </source>
</evidence>
<dbReference type="GO" id="GO:0005886">
    <property type="term" value="C:plasma membrane"/>
    <property type="evidence" value="ECO:0007669"/>
    <property type="project" value="UniProtKB-SubCell"/>
</dbReference>
<feature type="transmembrane region" description="Helical" evidence="15">
    <location>
        <begin position="127"/>
        <end position="148"/>
    </location>
</feature>
<dbReference type="InterPro" id="IPR036927">
    <property type="entry name" value="Cyt_c_oxase-like_su1_sf"/>
</dbReference>
<evidence type="ECO:0000256" key="10">
    <source>
        <dbReference type="ARBA" id="ARBA00022989"/>
    </source>
</evidence>
<evidence type="ECO:0000256" key="2">
    <source>
        <dbReference type="ARBA" id="ARBA00009578"/>
    </source>
</evidence>
<dbReference type="PROSITE" id="PS50855">
    <property type="entry name" value="COX1"/>
    <property type="match status" value="1"/>
</dbReference>
<feature type="transmembrane region" description="Helical" evidence="15">
    <location>
        <begin position="519"/>
        <end position="549"/>
    </location>
</feature>
<dbReference type="GO" id="GO:0004129">
    <property type="term" value="F:cytochrome-c oxidase activity"/>
    <property type="evidence" value="ECO:0007669"/>
    <property type="project" value="InterPro"/>
</dbReference>
<accession>A0A1U9JVE3</accession>
<protein>
    <submittedName>
        <fullName evidence="17">Cytochrome o ubiquinol oxidase subunit I</fullName>
    </submittedName>
</protein>
<evidence type="ECO:0000256" key="5">
    <source>
        <dbReference type="ARBA" id="ARBA00022617"/>
    </source>
</evidence>
<comment type="similarity">
    <text evidence="2 14">Belongs to the heme-copper respiratory oxidase family.</text>
</comment>
<keyword evidence="12" id="KW-0186">Copper</keyword>
<keyword evidence="18" id="KW-1185">Reference proteome</keyword>
<feature type="transmembrane region" description="Helical" evidence="15">
    <location>
        <begin position="441"/>
        <end position="465"/>
    </location>
</feature>
<dbReference type="Proteomes" id="UP000188912">
    <property type="component" value="Chromosome"/>
</dbReference>
<dbReference type="InterPro" id="IPR023616">
    <property type="entry name" value="Cyt_c_oxase-like_su1_dom"/>
</dbReference>
<dbReference type="PANTHER" id="PTHR10422">
    <property type="entry name" value="CYTOCHROME C OXIDASE SUBUNIT 1"/>
    <property type="match status" value="1"/>
</dbReference>
<dbReference type="Gene3D" id="1.20.210.10">
    <property type="entry name" value="Cytochrome c oxidase-like, subunit I domain"/>
    <property type="match status" value="1"/>
</dbReference>
<keyword evidence="11" id="KW-0408">Iron</keyword>
<evidence type="ECO:0000259" key="16">
    <source>
        <dbReference type="PROSITE" id="PS50855"/>
    </source>
</evidence>
<evidence type="ECO:0000313" key="18">
    <source>
        <dbReference type="Proteomes" id="UP000188912"/>
    </source>
</evidence>
<dbReference type="PRINTS" id="PR01165">
    <property type="entry name" value="CYCOXIDASEI"/>
</dbReference>
<dbReference type="GO" id="GO:0009486">
    <property type="term" value="F:cytochrome bo3 ubiquinol oxidase activity"/>
    <property type="evidence" value="ECO:0007669"/>
    <property type="project" value="TreeGrafter"/>
</dbReference>
<feature type="transmembrane region" description="Helical" evidence="15">
    <location>
        <begin position="300"/>
        <end position="323"/>
    </location>
</feature>
<dbReference type="EMBL" id="CP017315">
    <property type="protein sequence ID" value="AQS41847.1"/>
    <property type="molecule type" value="Genomic_DNA"/>
</dbReference>
<feature type="transmembrane region" description="Helical" evidence="15">
    <location>
        <begin position="477"/>
        <end position="499"/>
    </location>
</feature>
<keyword evidence="3 14" id="KW-0813">Transport</keyword>
<dbReference type="GO" id="GO:0015990">
    <property type="term" value="P:electron transport coupled proton transport"/>
    <property type="evidence" value="ECO:0007669"/>
    <property type="project" value="TreeGrafter"/>
</dbReference>
<evidence type="ECO:0000256" key="7">
    <source>
        <dbReference type="ARBA" id="ARBA00022692"/>
    </source>
</evidence>
<dbReference type="KEGG" id="thd:BHV28_11610"/>
<feature type="transmembrane region" description="Helical" evidence="15">
    <location>
        <begin position="252"/>
        <end position="280"/>
    </location>
</feature>
<feature type="transmembrane region" description="Helical" evidence="15">
    <location>
        <begin position="169"/>
        <end position="195"/>
    </location>
</feature>
<evidence type="ECO:0000256" key="13">
    <source>
        <dbReference type="ARBA" id="ARBA00023136"/>
    </source>
</evidence>
<evidence type="ECO:0000256" key="9">
    <source>
        <dbReference type="ARBA" id="ARBA00022982"/>
    </source>
</evidence>
<proteinExistence type="inferred from homology"/>
<feature type="transmembrane region" description="Helical" evidence="15">
    <location>
        <begin position="405"/>
        <end position="429"/>
    </location>
</feature>
<evidence type="ECO:0000256" key="14">
    <source>
        <dbReference type="RuleBase" id="RU000370"/>
    </source>
</evidence>
<dbReference type="PROSITE" id="PS00077">
    <property type="entry name" value="COX1_CUB"/>
    <property type="match status" value="1"/>
</dbReference>
<dbReference type="GO" id="GO:0046872">
    <property type="term" value="F:metal ion binding"/>
    <property type="evidence" value="ECO:0007669"/>
    <property type="project" value="UniProtKB-KW"/>
</dbReference>
<dbReference type="GO" id="GO:0022904">
    <property type="term" value="P:respiratory electron transport chain"/>
    <property type="evidence" value="ECO:0007669"/>
    <property type="project" value="TreeGrafter"/>
</dbReference>
<evidence type="ECO:0000256" key="6">
    <source>
        <dbReference type="ARBA" id="ARBA00022660"/>
    </source>
</evidence>
<dbReference type="GO" id="GO:0020037">
    <property type="term" value="F:heme binding"/>
    <property type="evidence" value="ECO:0007669"/>
    <property type="project" value="InterPro"/>
</dbReference>
<feature type="transmembrane region" description="Helical" evidence="15">
    <location>
        <begin position="335"/>
        <end position="356"/>
    </location>
</feature>
<dbReference type="STRING" id="1902579.BHV28_11610"/>
<keyword evidence="8" id="KW-0479">Metal-binding</keyword>
<keyword evidence="5 14" id="KW-0349">Heme</keyword>
<evidence type="ECO:0000256" key="11">
    <source>
        <dbReference type="ARBA" id="ARBA00023004"/>
    </source>
</evidence>
<keyword evidence="6 14" id="KW-0679">Respiratory chain</keyword>
<sequence>MSSSILLGRLTDPNAHALDMLKHEPIVLYTVISIGVIGALVLAAITLMGWWKPLWRNWITTVDHKRIGIMYIILAIVMLVRGFADAIMMRTHQAMAFVDTAAMTSPETAKLAAESAGFLDSDHYSQIFTAHGTIMIFFMATPMLFGIFNYIIPLQIGARDVAFPFLNNLGFWITFAGAILINISLGLGAFARGGWLNYAPYSDIIHSPGTGTDYYLWSLQLSGIATTIGAVNFIATIMTMRAPGMSMFKMPVFTWTSLVSNILILMIYPPLTVVFILLALDRYAGAHFFTNDGQGNPMLYVDLVWVFGHPEVYVLVLPAFGILSEIVPNFSHKRLFGYTSMVWATLVILILSFIVWGHHFFTMGGGTAVNTVFAIATMIIAIPTGVKVFNWLFTMYKGRISFEPPMLWAMGMIFTFVGGGLTGVLLSIVPADWQIHNSAFLVAHFHHTIIGGVVFSYLGGLAYWFPKVFGVKPNRALGIASFWCWFIGFHVAFYPIYYVGLEGITRRLQHFTDPGLQPALITAMIGVFIIALGIICFVLQVLGVIVYGFRHRGKLPVQDNDSWGAGRSLEWATSSPPPAYNFATIPTVHTTDAFWDMKQSGHVRQTTGFHKIHMPSNTAAGFWAGMLLVALGFGLVWHIWWLVAVTFVGTIAVIIAHSFLGNEDGYYIPAEEVQKTEDELTAFLTHKGATA</sequence>
<name>A0A1U9JVE3_9HYPH</name>
<reference evidence="17 18" key="2">
    <citation type="journal article" date="2016" name="Sci. Rep.">
        <title>The genome of Rhizobiales bacteria in predatory ants reveals urease gene functions but no genes for nitrogen fixation.</title>
        <authorList>
            <person name="Neuvonen M.M."/>
            <person name="Tamarit D."/>
            <person name="Naslund K."/>
            <person name="Liebig J."/>
            <person name="Feldhaar H."/>
            <person name="Moran N.A."/>
            <person name="Guy L."/>
            <person name="Andersson S.G."/>
        </authorList>
    </citation>
    <scope>NUCLEOTIDE SEQUENCE [LARGE SCALE GENOMIC DNA]</scope>
    <source>
        <strain evidence="17 18">Hsal</strain>
    </source>
</reference>
<dbReference type="AlphaFoldDB" id="A0A1U9JVE3"/>
<evidence type="ECO:0000256" key="12">
    <source>
        <dbReference type="ARBA" id="ARBA00023008"/>
    </source>
</evidence>
<feature type="domain" description="Cytochrome oxidase subunit I profile" evidence="16">
    <location>
        <begin position="49"/>
        <end position="589"/>
    </location>
</feature>
<feature type="transmembrane region" description="Helical" evidence="15">
    <location>
        <begin position="215"/>
        <end position="240"/>
    </location>
</feature>
<evidence type="ECO:0000256" key="15">
    <source>
        <dbReference type="SAM" id="Phobius"/>
    </source>
</evidence>
<keyword evidence="9 14" id="KW-0249">Electron transport</keyword>
<dbReference type="GO" id="GO:0009060">
    <property type="term" value="P:aerobic respiration"/>
    <property type="evidence" value="ECO:0007669"/>
    <property type="project" value="InterPro"/>
</dbReference>
<dbReference type="InterPro" id="IPR023615">
    <property type="entry name" value="Cyt_c_Oxase_su1_BS"/>
</dbReference>
<feature type="transmembrane region" description="Helical" evidence="15">
    <location>
        <begin position="26"/>
        <end position="48"/>
    </location>
</feature>
<evidence type="ECO:0000256" key="4">
    <source>
        <dbReference type="ARBA" id="ARBA00022475"/>
    </source>
</evidence>
<dbReference type="CDD" id="cd01662">
    <property type="entry name" value="Ubiquinol_Oxidase_I"/>
    <property type="match status" value="1"/>
</dbReference>
<keyword evidence="10 15" id="KW-1133">Transmembrane helix</keyword>
<dbReference type="PANTHER" id="PTHR10422:SF35">
    <property type="entry name" value="CYTOCHROME BO(3) UBIQUINOL OXIDASE SUBUNIT 1"/>
    <property type="match status" value="1"/>
</dbReference>
<keyword evidence="13 15" id="KW-0472">Membrane</keyword>
<keyword evidence="4" id="KW-1003">Cell membrane</keyword>
<reference evidence="17 18" key="1">
    <citation type="journal article" date="2010" name="Science">
        <title>Genomic comparison of the ants Camponotus floridanus and Harpegnathos saltator.</title>
        <authorList>
            <person name="Bonasio R."/>
            <person name="Zhang G."/>
            <person name="Ye C."/>
            <person name="Mutti N.S."/>
            <person name="Fang X."/>
            <person name="Qin N."/>
            <person name="Donahue G."/>
            <person name="Yang P."/>
            <person name="Li Q."/>
            <person name="Li C."/>
            <person name="Zhang P."/>
            <person name="Huang Z."/>
            <person name="Berger S.L."/>
            <person name="Reinberg D."/>
            <person name="Wang J."/>
            <person name="Liebig J."/>
        </authorList>
    </citation>
    <scope>NUCLEOTIDE SEQUENCE [LARGE SCALE GENOMIC DNA]</scope>
    <source>
        <strain evidence="17 18">Hsal</strain>
    </source>
</reference>
<dbReference type="SUPFAM" id="SSF81442">
    <property type="entry name" value="Cytochrome c oxidase subunit I-like"/>
    <property type="match status" value="1"/>
</dbReference>
<feature type="transmembrane region" description="Helical" evidence="15">
    <location>
        <begin position="368"/>
        <end position="393"/>
    </location>
</feature>
<keyword evidence="7 14" id="KW-0812">Transmembrane</keyword>
<comment type="subcellular location">
    <subcellularLocation>
        <location evidence="1">Cell membrane</location>
        <topology evidence="1">Multi-pass membrane protein</topology>
    </subcellularLocation>
</comment>
<gene>
    <name evidence="17" type="primary">cyoB</name>
    <name evidence="17" type="ORF">BHV28_11610</name>
</gene>